<keyword evidence="6" id="KW-1278">Translocase</keyword>
<dbReference type="SUPFAM" id="SSF52540">
    <property type="entry name" value="P-loop containing nucleoside triphosphate hydrolases"/>
    <property type="match status" value="1"/>
</dbReference>
<keyword evidence="7" id="KW-0029">Amino-acid transport</keyword>
<dbReference type="InterPro" id="IPR050086">
    <property type="entry name" value="MetN_ABC_transporter-like"/>
</dbReference>
<dbReference type="GO" id="GO:0005886">
    <property type="term" value="C:plasma membrane"/>
    <property type="evidence" value="ECO:0007669"/>
    <property type="project" value="UniProtKB-ARBA"/>
</dbReference>
<dbReference type="InterPro" id="IPR041701">
    <property type="entry name" value="MetN_ABC"/>
</dbReference>
<dbReference type="GO" id="GO:0016887">
    <property type="term" value="F:ATP hydrolysis activity"/>
    <property type="evidence" value="ECO:0007669"/>
    <property type="project" value="InterPro"/>
</dbReference>
<dbReference type="InterPro" id="IPR027417">
    <property type="entry name" value="P-loop_NTPase"/>
</dbReference>
<organism evidence="10 11">
    <name type="scientific">Symbiobacterium thermophilum</name>
    <dbReference type="NCBI Taxonomy" id="2734"/>
    <lineage>
        <taxon>Bacteria</taxon>
        <taxon>Bacillati</taxon>
        <taxon>Bacillota</taxon>
        <taxon>Clostridia</taxon>
        <taxon>Eubacteriales</taxon>
        <taxon>Symbiobacteriaceae</taxon>
        <taxon>Symbiobacterium</taxon>
    </lineage>
</organism>
<evidence type="ECO:0000313" key="11">
    <source>
        <dbReference type="Proteomes" id="UP000732377"/>
    </source>
</evidence>
<dbReference type="OMA" id="FANPKHA"/>
<evidence type="ECO:0000256" key="8">
    <source>
        <dbReference type="ARBA" id="ARBA00023136"/>
    </source>
</evidence>
<comment type="similarity">
    <text evidence="1">Belongs to the ABC transporter superfamily.</text>
</comment>
<dbReference type="CDD" id="cd03258">
    <property type="entry name" value="ABC_MetN_methionine_transporter"/>
    <property type="match status" value="1"/>
</dbReference>
<dbReference type="GO" id="GO:0005524">
    <property type="term" value="F:ATP binding"/>
    <property type="evidence" value="ECO:0007669"/>
    <property type="project" value="UniProtKB-KW"/>
</dbReference>
<dbReference type="Pfam" id="PF09383">
    <property type="entry name" value="NIL"/>
    <property type="match status" value="1"/>
</dbReference>
<dbReference type="PANTHER" id="PTHR43166:SF30">
    <property type="entry name" value="METHIONINE IMPORT ATP-BINDING PROTEIN METN"/>
    <property type="match status" value="1"/>
</dbReference>
<evidence type="ECO:0000256" key="5">
    <source>
        <dbReference type="ARBA" id="ARBA00022840"/>
    </source>
</evidence>
<dbReference type="PROSITE" id="PS00211">
    <property type="entry name" value="ABC_TRANSPORTER_1"/>
    <property type="match status" value="1"/>
</dbReference>
<feature type="domain" description="ABC transporter" evidence="9">
    <location>
        <begin position="2"/>
        <end position="241"/>
    </location>
</feature>
<dbReference type="Gene3D" id="3.30.70.260">
    <property type="match status" value="1"/>
</dbReference>
<dbReference type="EMBL" id="PIUK01000016">
    <property type="protein sequence ID" value="MBY6275193.1"/>
    <property type="molecule type" value="Genomic_DNA"/>
</dbReference>
<dbReference type="InterPro" id="IPR003593">
    <property type="entry name" value="AAA+_ATPase"/>
</dbReference>
<keyword evidence="5 10" id="KW-0067">ATP-binding</keyword>
<reference evidence="10" key="1">
    <citation type="submission" date="2017-11" db="EMBL/GenBank/DDBJ databases">
        <title>Three new genomes from thermophilic consortium.</title>
        <authorList>
            <person name="Quaggio R."/>
            <person name="Amgarten D."/>
            <person name="Setubal J.C."/>
        </authorList>
    </citation>
    <scope>NUCLEOTIDE SEQUENCE</scope>
    <source>
        <strain evidence="10">ZCTH01-B2</strain>
    </source>
</reference>
<dbReference type="PROSITE" id="PS50893">
    <property type="entry name" value="ABC_TRANSPORTER_2"/>
    <property type="match status" value="1"/>
</dbReference>
<dbReference type="PANTHER" id="PTHR43166">
    <property type="entry name" value="AMINO ACID IMPORT ATP-BINDING PROTEIN"/>
    <property type="match status" value="1"/>
</dbReference>
<dbReference type="GO" id="GO:0006865">
    <property type="term" value="P:amino acid transport"/>
    <property type="evidence" value="ECO:0007669"/>
    <property type="project" value="UniProtKB-KW"/>
</dbReference>
<dbReference type="FunFam" id="3.40.50.300:FF:000056">
    <property type="entry name" value="Cell division ATP-binding protein FtsE"/>
    <property type="match status" value="1"/>
</dbReference>
<name>A0A953I6J1_SYMTR</name>
<evidence type="ECO:0000256" key="4">
    <source>
        <dbReference type="ARBA" id="ARBA00022741"/>
    </source>
</evidence>
<evidence type="ECO:0000256" key="6">
    <source>
        <dbReference type="ARBA" id="ARBA00022967"/>
    </source>
</evidence>
<evidence type="ECO:0000256" key="3">
    <source>
        <dbReference type="ARBA" id="ARBA00022475"/>
    </source>
</evidence>
<evidence type="ECO:0000259" key="9">
    <source>
        <dbReference type="PROSITE" id="PS50893"/>
    </source>
</evidence>
<gene>
    <name evidence="10" type="ORF">CWE10_03105</name>
</gene>
<dbReference type="Proteomes" id="UP000732377">
    <property type="component" value="Unassembled WGS sequence"/>
</dbReference>
<sequence>MIELKGLTKVFRQNGQEIVALSDVNLHVPRGQIFGILGQSGAGKSTLIRCVNLLERPTAGEVWVDGREITRLSPGELRAARREMGMIFQQFNLFDSRTVFGNVAYPLEVAGWPRARIRERVEELLALVGLADKAGAYPNQLSGGQKQRVGIARALAPGPKLLLSDEATSALDPDTTRSVLALLREINRRLGLTILLITHQMEVVKQVCDSVAILEEGKVVEQGGVLELIGRPGSRLRELFYESTEEAAHRIHPDGVRVLLFFVGASADRPLISETVRRFRVDANILQGAVERIAGATVGRLLVEFTGLPEDIQDALRFLEEQGASPEVIPNG</sequence>
<evidence type="ECO:0000256" key="2">
    <source>
        <dbReference type="ARBA" id="ARBA00022448"/>
    </source>
</evidence>
<keyword evidence="3" id="KW-1003">Cell membrane</keyword>
<dbReference type="Pfam" id="PF00005">
    <property type="entry name" value="ABC_tran"/>
    <property type="match status" value="1"/>
</dbReference>
<keyword evidence="2" id="KW-0813">Transport</keyword>
<dbReference type="InterPro" id="IPR017871">
    <property type="entry name" value="ABC_transporter-like_CS"/>
</dbReference>
<dbReference type="InterPro" id="IPR045865">
    <property type="entry name" value="ACT-like_dom_sf"/>
</dbReference>
<comment type="caution">
    <text evidence="10">The sequence shown here is derived from an EMBL/GenBank/DDBJ whole genome shotgun (WGS) entry which is preliminary data.</text>
</comment>
<dbReference type="InterPro" id="IPR018449">
    <property type="entry name" value="NIL_domain"/>
</dbReference>
<dbReference type="RefSeq" id="WP_011194388.1">
    <property type="nucleotide sequence ID" value="NZ_JACSIR010000032.1"/>
</dbReference>
<evidence type="ECO:0000256" key="1">
    <source>
        <dbReference type="ARBA" id="ARBA00005417"/>
    </source>
</evidence>
<dbReference type="InterPro" id="IPR003439">
    <property type="entry name" value="ABC_transporter-like_ATP-bd"/>
</dbReference>
<evidence type="ECO:0000256" key="7">
    <source>
        <dbReference type="ARBA" id="ARBA00022970"/>
    </source>
</evidence>
<proteinExistence type="inferred from homology"/>
<evidence type="ECO:0000313" key="10">
    <source>
        <dbReference type="EMBL" id="MBY6275193.1"/>
    </source>
</evidence>
<dbReference type="AlphaFoldDB" id="A0A953I6J1"/>
<accession>A0A953I6J1</accession>
<keyword evidence="8" id="KW-0472">Membrane</keyword>
<dbReference type="SMART" id="SM00382">
    <property type="entry name" value="AAA"/>
    <property type="match status" value="1"/>
</dbReference>
<dbReference type="SMART" id="SM00930">
    <property type="entry name" value="NIL"/>
    <property type="match status" value="1"/>
</dbReference>
<dbReference type="SMR" id="A0A953I6J1"/>
<dbReference type="SUPFAM" id="SSF55021">
    <property type="entry name" value="ACT-like"/>
    <property type="match status" value="1"/>
</dbReference>
<keyword evidence="4" id="KW-0547">Nucleotide-binding</keyword>
<dbReference type="Gene3D" id="3.40.50.300">
    <property type="entry name" value="P-loop containing nucleotide triphosphate hydrolases"/>
    <property type="match status" value="1"/>
</dbReference>
<protein>
    <submittedName>
        <fullName evidence="10">Methionine import ATP-binding protein MetN</fullName>
    </submittedName>
</protein>